<gene>
    <name evidence="1" type="ORF">O6H91_03G049200</name>
</gene>
<protein>
    <submittedName>
        <fullName evidence="1">Uncharacterized protein</fullName>
    </submittedName>
</protein>
<dbReference type="EMBL" id="CM055094">
    <property type="protein sequence ID" value="KAJ7561952.1"/>
    <property type="molecule type" value="Genomic_DNA"/>
</dbReference>
<evidence type="ECO:0000313" key="2">
    <source>
        <dbReference type="Proteomes" id="UP001162992"/>
    </source>
</evidence>
<proteinExistence type="predicted"/>
<name>A0ACC2E6E0_DIPCM</name>
<accession>A0ACC2E6E0</accession>
<comment type="caution">
    <text evidence="1">The sequence shown here is derived from an EMBL/GenBank/DDBJ whole genome shotgun (WGS) entry which is preliminary data.</text>
</comment>
<dbReference type="Proteomes" id="UP001162992">
    <property type="component" value="Chromosome 3"/>
</dbReference>
<reference evidence="2" key="1">
    <citation type="journal article" date="2024" name="Proc. Natl. Acad. Sci. U.S.A.">
        <title>Extraordinary preservation of gene collinearity over three hundred million years revealed in homosporous lycophytes.</title>
        <authorList>
            <person name="Li C."/>
            <person name="Wickell D."/>
            <person name="Kuo L.Y."/>
            <person name="Chen X."/>
            <person name="Nie B."/>
            <person name="Liao X."/>
            <person name="Peng D."/>
            <person name="Ji J."/>
            <person name="Jenkins J."/>
            <person name="Williams M."/>
            <person name="Shu S."/>
            <person name="Plott C."/>
            <person name="Barry K."/>
            <person name="Rajasekar S."/>
            <person name="Grimwood J."/>
            <person name="Han X."/>
            <person name="Sun S."/>
            <person name="Hou Z."/>
            <person name="He W."/>
            <person name="Dai G."/>
            <person name="Sun C."/>
            <person name="Schmutz J."/>
            <person name="Leebens-Mack J.H."/>
            <person name="Li F.W."/>
            <person name="Wang L."/>
        </authorList>
    </citation>
    <scope>NUCLEOTIDE SEQUENCE [LARGE SCALE GENOMIC DNA]</scope>
    <source>
        <strain evidence="2">cv. PW_Plant_1</strain>
    </source>
</reference>
<organism evidence="1 2">
    <name type="scientific">Diphasiastrum complanatum</name>
    <name type="common">Issler's clubmoss</name>
    <name type="synonym">Lycopodium complanatum</name>
    <dbReference type="NCBI Taxonomy" id="34168"/>
    <lineage>
        <taxon>Eukaryota</taxon>
        <taxon>Viridiplantae</taxon>
        <taxon>Streptophyta</taxon>
        <taxon>Embryophyta</taxon>
        <taxon>Tracheophyta</taxon>
        <taxon>Lycopodiopsida</taxon>
        <taxon>Lycopodiales</taxon>
        <taxon>Lycopodiaceae</taxon>
        <taxon>Lycopodioideae</taxon>
        <taxon>Diphasiastrum</taxon>
    </lineage>
</organism>
<evidence type="ECO:0000313" key="1">
    <source>
        <dbReference type="EMBL" id="KAJ7561952.1"/>
    </source>
</evidence>
<sequence length="110" mass="13151">MNHSHECSKNFFLASHKVFIRIQEVMMKHLNCASWDEVKQNYPTTRLTKALSEFFLAFQNYKRAKEERMRIQLKDSLAPMSEYYKTFTCLLDPIIYARTKQILSVHWVVS</sequence>
<keyword evidence="2" id="KW-1185">Reference proteome</keyword>